<keyword evidence="2" id="KW-1185">Reference proteome</keyword>
<name>A0A6G1KN16_9PLEO</name>
<dbReference type="EMBL" id="MU005765">
    <property type="protein sequence ID" value="KAF2713717.1"/>
    <property type="molecule type" value="Genomic_DNA"/>
</dbReference>
<dbReference type="AlphaFoldDB" id="A0A6G1KN16"/>
<dbReference type="Proteomes" id="UP000799428">
    <property type="component" value="Unassembled WGS sequence"/>
</dbReference>
<evidence type="ECO:0000313" key="1">
    <source>
        <dbReference type="EMBL" id="KAF2713717.1"/>
    </source>
</evidence>
<accession>A0A6G1KN16</accession>
<proteinExistence type="predicted"/>
<reference evidence="1" key="1">
    <citation type="journal article" date="2020" name="Stud. Mycol.">
        <title>101 Dothideomycetes genomes: a test case for predicting lifestyles and emergence of pathogens.</title>
        <authorList>
            <person name="Haridas S."/>
            <person name="Albert R."/>
            <person name="Binder M."/>
            <person name="Bloem J."/>
            <person name="Labutti K."/>
            <person name="Salamov A."/>
            <person name="Andreopoulos B."/>
            <person name="Baker S."/>
            <person name="Barry K."/>
            <person name="Bills G."/>
            <person name="Bluhm B."/>
            <person name="Cannon C."/>
            <person name="Castanera R."/>
            <person name="Culley D."/>
            <person name="Daum C."/>
            <person name="Ezra D."/>
            <person name="Gonzalez J."/>
            <person name="Henrissat B."/>
            <person name="Kuo A."/>
            <person name="Liang C."/>
            <person name="Lipzen A."/>
            <person name="Lutzoni F."/>
            <person name="Magnuson J."/>
            <person name="Mondo S."/>
            <person name="Nolan M."/>
            <person name="Ohm R."/>
            <person name="Pangilinan J."/>
            <person name="Park H.-J."/>
            <person name="Ramirez L."/>
            <person name="Alfaro M."/>
            <person name="Sun H."/>
            <person name="Tritt A."/>
            <person name="Yoshinaga Y."/>
            <person name="Zwiers L.-H."/>
            <person name="Turgeon B."/>
            <person name="Goodwin S."/>
            <person name="Spatafora J."/>
            <person name="Crous P."/>
            <person name="Grigoriev I."/>
        </authorList>
    </citation>
    <scope>NUCLEOTIDE SEQUENCE</scope>
    <source>
        <strain evidence="1">CBS 279.74</strain>
    </source>
</reference>
<protein>
    <submittedName>
        <fullName evidence="1">Uncharacterized protein</fullName>
    </submittedName>
</protein>
<gene>
    <name evidence="1" type="ORF">K504DRAFT_144694</name>
</gene>
<evidence type="ECO:0000313" key="2">
    <source>
        <dbReference type="Proteomes" id="UP000799428"/>
    </source>
</evidence>
<sequence>MLCLYQNYAFKYYISSEPITKSSFILRVLSTIPSRGGELSAQAISKRKNHRGPILDSKSKDIDFHGTILQELRDRFFSNSNDFHYTM</sequence>
<organism evidence="1 2">
    <name type="scientific">Pleomassaria siparia CBS 279.74</name>
    <dbReference type="NCBI Taxonomy" id="1314801"/>
    <lineage>
        <taxon>Eukaryota</taxon>
        <taxon>Fungi</taxon>
        <taxon>Dikarya</taxon>
        <taxon>Ascomycota</taxon>
        <taxon>Pezizomycotina</taxon>
        <taxon>Dothideomycetes</taxon>
        <taxon>Pleosporomycetidae</taxon>
        <taxon>Pleosporales</taxon>
        <taxon>Pleomassariaceae</taxon>
        <taxon>Pleomassaria</taxon>
    </lineage>
</organism>